<keyword evidence="1" id="KW-0812">Transmembrane</keyword>
<evidence type="ECO:0000313" key="3">
    <source>
        <dbReference type="Proteomes" id="UP000015620"/>
    </source>
</evidence>
<evidence type="ECO:0000313" key="2">
    <source>
        <dbReference type="EMBL" id="AGT44955.1"/>
    </source>
</evidence>
<evidence type="ECO:0000256" key="1">
    <source>
        <dbReference type="SAM" id="Phobius"/>
    </source>
</evidence>
<keyword evidence="3" id="KW-1185">Reference proteome</keyword>
<proteinExistence type="predicted"/>
<name>S5ZWY8_9SPIR</name>
<protein>
    <submittedName>
        <fullName evidence="2">Uncharacterized protein</fullName>
    </submittedName>
</protein>
<dbReference type="KEGG" id="tped:TPE_2483"/>
<gene>
    <name evidence="2" type="ORF">TPE_2483</name>
</gene>
<feature type="transmembrane region" description="Helical" evidence="1">
    <location>
        <begin position="6"/>
        <end position="23"/>
    </location>
</feature>
<dbReference type="Proteomes" id="UP000015620">
    <property type="component" value="Chromosome"/>
</dbReference>
<sequence>MFCNLLYPLFASFACSAVLFLTAKSAKTAKAFQGAVFCNLLIPLCVLCVLCGFIFNR</sequence>
<organism evidence="2 3">
    <name type="scientific">Treponema pedis str. T A4</name>
    <dbReference type="NCBI Taxonomy" id="1291379"/>
    <lineage>
        <taxon>Bacteria</taxon>
        <taxon>Pseudomonadati</taxon>
        <taxon>Spirochaetota</taxon>
        <taxon>Spirochaetia</taxon>
        <taxon>Spirochaetales</taxon>
        <taxon>Treponemataceae</taxon>
        <taxon>Treponema</taxon>
    </lineage>
</organism>
<reference evidence="2 3" key="1">
    <citation type="journal article" date="2013" name="PLoS ONE">
        <title>Genome-Wide Relatedness of Treponema pedis, from Gingiva and Necrotic Skin Lesions of Pigs, with the Human Oral Pathogen Treponema denticola.</title>
        <authorList>
            <person name="Svartstrom O."/>
            <person name="Mushtaq M."/>
            <person name="Pringle M."/>
            <person name="Segerman B."/>
        </authorList>
    </citation>
    <scope>NUCLEOTIDE SEQUENCE [LARGE SCALE GENOMIC DNA]</scope>
    <source>
        <strain evidence="2">T A4</strain>
    </source>
</reference>
<dbReference type="PATRIC" id="fig|1291379.3.peg.2453"/>
<feature type="transmembrane region" description="Helical" evidence="1">
    <location>
        <begin position="35"/>
        <end position="55"/>
    </location>
</feature>
<keyword evidence="1" id="KW-1133">Transmembrane helix</keyword>
<dbReference type="EMBL" id="CP004120">
    <property type="protein sequence ID" value="AGT44955.1"/>
    <property type="molecule type" value="Genomic_DNA"/>
</dbReference>
<dbReference type="HOGENOM" id="CLU_2995352_0_0_12"/>
<dbReference type="AlphaFoldDB" id="S5ZWY8"/>
<keyword evidence="1" id="KW-0472">Membrane</keyword>
<accession>S5ZWY8</accession>